<reference evidence="3 4" key="2">
    <citation type="submission" date="2018-11" db="EMBL/GenBank/DDBJ databases">
        <authorList>
            <consortium name="Pathogen Informatics"/>
        </authorList>
    </citation>
    <scope>NUCLEOTIDE SEQUENCE [LARGE SCALE GENOMIC DNA]</scope>
</reference>
<keyword evidence="2" id="KW-0732">Signal</keyword>
<dbReference type="OrthoDB" id="203097at2759"/>
<evidence type="ECO:0000313" key="5">
    <source>
        <dbReference type="WBParaSite" id="GPUH_0001779901-mRNA-1"/>
    </source>
</evidence>
<gene>
    <name evidence="3" type="ORF">GPUH_LOCUS17774</name>
</gene>
<feature type="transmembrane region" description="Helical" evidence="1">
    <location>
        <begin position="161"/>
        <end position="179"/>
    </location>
</feature>
<feature type="signal peptide" evidence="2">
    <location>
        <begin position="1"/>
        <end position="26"/>
    </location>
</feature>
<keyword evidence="1" id="KW-0472">Membrane</keyword>
<evidence type="ECO:0000313" key="4">
    <source>
        <dbReference type="Proteomes" id="UP000271098"/>
    </source>
</evidence>
<dbReference type="WBParaSite" id="GPUH_0001779901-mRNA-1">
    <property type="protein sequence ID" value="GPUH_0001779901-mRNA-1"/>
    <property type="gene ID" value="GPUH_0001779901"/>
</dbReference>
<dbReference type="AlphaFoldDB" id="A0A183E9Y4"/>
<evidence type="ECO:0000256" key="1">
    <source>
        <dbReference type="SAM" id="Phobius"/>
    </source>
</evidence>
<reference evidence="5" key="1">
    <citation type="submission" date="2016-06" db="UniProtKB">
        <authorList>
            <consortium name="WormBaseParasite"/>
        </authorList>
    </citation>
    <scope>IDENTIFICATION</scope>
</reference>
<accession>A0A183E9Y4</accession>
<dbReference type="Proteomes" id="UP000271098">
    <property type="component" value="Unassembled WGS sequence"/>
</dbReference>
<proteinExistence type="predicted"/>
<keyword evidence="1" id="KW-0812">Transmembrane</keyword>
<evidence type="ECO:0000313" key="3">
    <source>
        <dbReference type="EMBL" id="VDN30428.1"/>
    </source>
</evidence>
<keyword evidence="1" id="KW-1133">Transmembrane helix</keyword>
<protein>
    <submittedName>
        <fullName evidence="5">Transmembrane protein</fullName>
    </submittedName>
</protein>
<dbReference type="EMBL" id="UYRT01085675">
    <property type="protein sequence ID" value="VDN30428.1"/>
    <property type="molecule type" value="Genomic_DNA"/>
</dbReference>
<name>A0A183E9Y4_9BILA</name>
<evidence type="ECO:0000256" key="2">
    <source>
        <dbReference type="SAM" id="SignalP"/>
    </source>
</evidence>
<organism evidence="5">
    <name type="scientific">Gongylonema pulchrum</name>
    <dbReference type="NCBI Taxonomy" id="637853"/>
    <lineage>
        <taxon>Eukaryota</taxon>
        <taxon>Metazoa</taxon>
        <taxon>Ecdysozoa</taxon>
        <taxon>Nematoda</taxon>
        <taxon>Chromadorea</taxon>
        <taxon>Rhabditida</taxon>
        <taxon>Spirurina</taxon>
        <taxon>Spiruromorpha</taxon>
        <taxon>Spiruroidea</taxon>
        <taxon>Gongylonematidae</taxon>
        <taxon>Gongylonema</taxon>
    </lineage>
</organism>
<sequence>MTRARSGCPFLLLLRIFLNLIVSVSSTGIRTFASIRFDPPYVHNLMAGTNTTVKMAVDLDTRHHESVDEDIASASKKRKQFKLDEFSEQNGSLHTYEMNFTVSGHFLGKTAVKIRLLGADEVLSDEDRSLHEIPKEELDFHRSSLLDVWVIQDSKRLVNRLFLSSLVILIVIANVLMGCE</sequence>
<keyword evidence="4" id="KW-1185">Reference proteome</keyword>
<feature type="chain" id="PRO_5043139075" evidence="2">
    <location>
        <begin position="27"/>
        <end position="180"/>
    </location>
</feature>